<reference evidence="2 3" key="1">
    <citation type="submission" date="2016-10" db="EMBL/GenBank/DDBJ databases">
        <authorList>
            <person name="de Groot N.N."/>
        </authorList>
    </citation>
    <scope>NUCLEOTIDE SEQUENCE [LARGE SCALE GENOMIC DNA]</scope>
    <source>
        <strain evidence="2 3">DSM 14045</strain>
    </source>
</reference>
<keyword evidence="1" id="KW-1133">Transmembrane helix</keyword>
<evidence type="ECO:0000256" key="1">
    <source>
        <dbReference type="SAM" id="Phobius"/>
    </source>
</evidence>
<gene>
    <name evidence="2" type="ORF">SAMN02910414_01992</name>
</gene>
<evidence type="ECO:0000313" key="3">
    <source>
        <dbReference type="Proteomes" id="UP000183918"/>
    </source>
</evidence>
<feature type="transmembrane region" description="Helical" evidence="1">
    <location>
        <begin position="26"/>
        <end position="47"/>
    </location>
</feature>
<accession>A0A1H3LFD8</accession>
<organism evidence="2 3">
    <name type="scientific">Lachnobacterium bovis DSM 14045</name>
    <dbReference type="NCBI Taxonomy" id="1122142"/>
    <lineage>
        <taxon>Bacteria</taxon>
        <taxon>Bacillati</taxon>
        <taxon>Bacillota</taxon>
        <taxon>Clostridia</taxon>
        <taxon>Lachnospirales</taxon>
        <taxon>Lachnospiraceae</taxon>
        <taxon>Lachnobacterium</taxon>
    </lineage>
</organism>
<protein>
    <submittedName>
        <fullName evidence="2">Uncharacterized protein</fullName>
    </submittedName>
</protein>
<dbReference type="EMBL" id="FNPG01000025">
    <property type="protein sequence ID" value="SDY63020.1"/>
    <property type="molecule type" value="Genomic_DNA"/>
</dbReference>
<dbReference type="RefSeq" id="WP_159429349.1">
    <property type="nucleotide sequence ID" value="NZ_FNPG01000025.1"/>
</dbReference>
<keyword evidence="1" id="KW-0812">Transmembrane</keyword>
<name>A0A1H3LFD8_9FIRM</name>
<sequence length="48" mass="5447">MESFRKKTQLVDDNGVKIEKKPIESFFIISCNVLCFVLAILGALAIFR</sequence>
<proteinExistence type="predicted"/>
<dbReference type="STRING" id="1122142.SAMN02910414_01992"/>
<keyword evidence="3" id="KW-1185">Reference proteome</keyword>
<dbReference type="Proteomes" id="UP000183918">
    <property type="component" value="Unassembled WGS sequence"/>
</dbReference>
<dbReference type="AlphaFoldDB" id="A0A1H3LFD8"/>
<keyword evidence="1" id="KW-0472">Membrane</keyword>
<evidence type="ECO:0000313" key="2">
    <source>
        <dbReference type="EMBL" id="SDY63020.1"/>
    </source>
</evidence>